<dbReference type="EMBL" id="JARKIF010000004">
    <property type="protein sequence ID" value="KAJ7641797.1"/>
    <property type="molecule type" value="Genomic_DNA"/>
</dbReference>
<protein>
    <submittedName>
        <fullName evidence="2">Uncharacterized protein</fullName>
    </submittedName>
</protein>
<gene>
    <name evidence="2" type="ORF">FB45DRAFT_1125849</name>
</gene>
<evidence type="ECO:0000313" key="2">
    <source>
        <dbReference type="EMBL" id="KAJ7641797.1"/>
    </source>
</evidence>
<feature type="compositionally biased region" description="Basic and acidic residues" evidence="1">
    <location>
        <begin position="32"/>
        <end position="46"/>
    </location>
</feature>
<feature type="region of interest" description="Disordered" evidence="1">
    <location>
        <begin position="32"/>
        <end position="82"/>
    </location>
</feature>
<accession>A0AAD7C8L8</accession>
<feature type="compositionally biased region" description="Low complexity" evidence="1">
    <location>
        <begin position="52"/>
        <end position="65"/>
    </location>
</feature>
<feature type="compositionally biased region" description="Low complexity" evidence="1">
    <location>
        <begin position="168"/>
        <end position="178"/>
    </location>
</feature>
<evidence type="ECO:0000256" key="1">
    <source>
        <dbReference type="SAM" id="MobiDB-lite"/>
    </source>
</evidence>
<reference evidence="2" key="1">
    <citation type="submission" date="2023-03" db="EMBL/GenBank/DDBJ databases">
        <title>Massive genome expansion in bonnet fungi (Mycena s.s.) driven by repeated elements and novel gene families across ecological guilds.</title>
        <authorList>
            <consortium name="Lawrence Berkeley National Laboratory"/>
            <person name="Harder C.B."/>
            <person name="Miyauchi S."/>
            <person name="Viragh M."/>
            <person name="Kuo A."/>
            <person name="Thoen E."/>
            <person name="Andreopoulos B."/>
            <person name="Lu D."/>
            <person name="Skrede I."/>
            <person name="Drula E."/>
            <person name="Henrissat B."/>
            <person name="Morin E."/>
            <person name="Kohler A."/>
            <person name="Barry K."/>
            <person name="LaButti K."/>
            <person name="Morin E."/>
            <person name="Salamov A."/>
            <person name="Lipzen A."/>
            <person name="Mereny Z."/>
            <person name="Hegedus B."/>
            <person name="Baldrian P."/>
            <person name="Stursova M."/>
            <person name="Weitz H."/>
            <person name="Taylor A."/>
            <person name="Grigoriev I.V."/>
            <person name="Nagy L.G."/>
            <person name="Martin F."/>
            <person name="Kauserud H."/>
        </authorList>
    </citation>
    <scope>NUCLEOTIDE SEQUENCE</scope>
    <source>
        <strain evidence="2">9284</strain>
    </source>
</reference>
<dbReference type="AlphaFoldDB" id="A0AAD7C8L8"/>
<organism evidence="2 3">
    <name type="scientific">Roridomyces roridus</name>
    <dbReference type="NCBI Taxonomy" id="1738132"/>
    <lineage>
        <taxon>Eukaryota</taxon>
        <taxon>Fungi</taxon>
        <taxon>Dikarya</taxon>
        <taxon>Basidiomycota</taxon>
        <taxon>Agaricomycotina</taxon>
        <taxon>Agaricomycetes</taxon>
        <taxon>Agaricomycetidae</taxon>
        <taxon>Agaricales</taxon>
        <taxon>Marasmiineae</taxon>
        <taxon>Mycenaceae</taxon>
        <taxon>Roridomyces</taxon>
    </lineage>
</organism>
<evidence type="ECO:0000313" key="3">
    <source>
        <dbReference type="Proteomes" id="UP001221142"/>
    </source>
</evidence>
<name>A0AAD7C8L8_9AGAR</name>
<dbReference type="Proteomes" id="UP001221142">
    <property type="component" value="Unassembled WGS sequence"/>
</dbReference>
<keyword evidence="3" id="KW-1185">Reference proteome</keyword>
<feature type="region of interest" description="Disordered" evidence="1">
    <location>
        <begin position="153"/>
        <end position="186"/>
    </location>
</feature>
<sequence length="186" mass="19707">MPRVLDSSTNILYKKARDPRLYGDVGARKDWRGQVDELDSKRHERPGLSPKARPSPARASSSPARPDIRLDRAQGSGLGNLRPAEARQARAWLCIRQAESLVLGKLSGAGLSLAECHLLPNRIFSDLLQDQASASAGMTPPTGRVLEPGLEAWAGLDAGSGSGSGNVKPKPAKAQPKPGLLGPARP</sequence>
<comment type="caution">
    <text evidence="2">The sequence shown here is derived from an EMBL/GenBank/DDBJ whole genome shotgun (WGS) entry which is preliminary data.</text>
</comment>
<proteinExistence type="predicted"/>